<reference evidence="1 2" key="1">
    <citation type="submission" date="2023-08" db="EMBL/GenBank/DDBJ databases">
        <title>Characterization of two Paracoccaceae strains isolated from Phycosphere and proposal of Xinfangfangia lacusdiani sp. nov.</title>
        <authorList>
            <person name="Deng Y."/>
            <person name="Zhang Y.Q."/>
        </authorList>
    </citation>
    <scope>NUCLEOTIDE SEQUENCE [LARGE SCALE GENOMIC DNA]</scope>
    <source>
        <strain evidence="1 2">CPCC 101601</strain>
    </source>
</reference>
<evidence type="ECO:0000313" key="2">
    <source>
        <dbReference type="Proteomes" id="UP001239680"/>
    </source>
</evidence>
<dbReference type="SUPFAM" id="SSF51735">
    <property type="entry name" value="NAD(P)-binding Rossmann-fold domains"/>
    <property type="match status" value="1"/>
</dbReference>
<accession>A0ABU0W3U1</accession>
<dbReference type="InterPro" id="IPR036291">
    <property type="entry name" value="NAD(P)-bd_dom_sf"/>
</dbReference>
<dbReference type="EMBL" id="JAVDBT010000016">
    <property type="protein sequence ID" value="MDQ2067740.1"/>
    <property type="molecule type" value="Genomic_DNA"/>
</dbReference>
<dbReference type="PANTHER" id="PTHR43431">
    <property type="entry name" value="OXIDOREDUCTASE, SHORT CHAIN DEHYDROGENASE/REDUCTASE FAMILY (AFU_ORTHOLOGUE AFUA_5G14000)"/>
    <property type="match status" value="1"/>
</dbReference>
<dbReference type="RefSeq" id="WP_306681449.1">
    <property type="nucleotide sequence ID" value="NZ_JAVDBT010000016.1"/>
</dbReference>
<dbReference type="Pfam" id="PF00106">
    <property type="entry name" value="adh_short"/>
    <property type="match status" value="1"/>
</dbReference>
<organism evidence="1 2">
    <name type="scientific">Pseudogemmobacter lacusdianii</name>
    <dbReference type="NCBI Taxonomy" id="3069608"/>
    <lineage>
        <taxon>Bacteria</taxon>
        <taxon>Pseudomonadati</taxon>
        <taxon>Pseudomonadota</taxon>
        <taxon>Alphaproteobacteria</taxon>
        <taxon>Rhodobacterales</taxon>
        <taxon>Paracoccaceae</taxon>
        <taxon>Pseudogemmobacter</taxon>
    </lineage>
</organism>
<sequence>MAVLVIGAGPGLGASLVERFSRDGERLAYVARSADTLEGIARTERLQGRNIKAFQADAADFSSLSRALSQASDWAGPFSVLVYNAVTFNEESAATLSADQLKDDLGATLFGAAQCVQHVLPEMLAQGKGTILTTGGGLSLNPVEPWASVAVGKAGLRAYTTALAKAVGAKGVHAASVTICGHIAPGGDFDPDRIAQSYWDLHMQQPGAFSSELIYSPEGSDKNYNERD</sequence>
<dbReference type="PRINTS" id="PR00081">
    <property type="entry name" value="GDHRDH"/>
</dbReference>
<keyword evidence="2" id="KW-1185">Reference proteome</keyword>
<dbReference type="InterPro" id="IPR002347">
    <property type="entry name" value="SDR_fam"/>
</dbReference>
<dbReference type="Gene3D" id="3.40.50.720">
    <property type="entry name" value="NAD(P)-binding Rossmann-like Domain"/>
    <property type="match status" value="1"/>
</dbReference>
<gene>
    <name evidence="1" type="ORF">Q9295_15290</name>
</gene>
<name>A0ABU0W3U1_9RHOB</name>
<dbReference type="Proteomes" id="UP001239680">
    <property type="component" value="Unassembled WGS sequence"/>
</dbReference>
<evidence type="ECO:0000313" key="1">
    <source>
        <dbReference type="EMBL" id="MDQ2067740.1"/>
    </source>
</evidence>
<dbReference type="PANTHER" id="PTHR43431:SF1">
    <property type="entry name" value="OS08G0476300 PROTEIN"/>
    <property type="match status" value="1"/>
</dbReference>
<comment type="caution">
    <text evidence="1">The sequence shown here is derived from an EMBL/GenBank/DDBJ whole genome shotgun (WGS) entry which is preliminary data.</text>
</comment>
<proteinExistence type="predicted"/>
<protein>
    <submittedName>
        <fullName evidence="1">SDR family NAD(P)-dependent oxidoreductase</fullName>
    </submittedName>
</protein>